<keyword evidence="1" id="KW-0732">Signal</keyword>
<evidence type="ECO:0008006" key="4">
    <source>
        <dbReference type="Google" id="ProtNLM"/>
    </source>
</evidence>
<evidence type="ECO:0000313" key="2">
    <source>
        <dbReference type="EMBL" id="TYS88480.1"/>
    </source>
</evidence>
<protein>
    <recommendedName>
        <fullName evidence="4">Lipoprotein</fullName>
    </recommendedName>
</protein>
<dbReference type="RefSeq" id="WP_148967780.1">
    <property type="nucleotide sequence ID" value="NZ_CANLNA010000001.1"/>
</dbReference>
<dbReference type="EMBL" id="VTEZ01000001">
    <property type="protein sequence ID" value="TYS88480.1"/>
    <property type="molecule type" value="Genomic_DNA"/>
</dbReference>
<organism evidence="2 3">
    <name type="scientific">Rossellomorea aquimaris</name>
    <dbReference type="NCBI Taxonomy" id="189382"/>
    <lineage>
        <taxon>Bacteria</taxon>
        <taxon>Bacillati</taxon>
        <taxon>Bacillota</taxon>
        <taxon>Bacilli</taxon>
        <taxon>Bacillales</taxon>
        <taxon>Bacillaceae</taxon>
        <taxon>Rossellomorea</taxon>
    </lineage>
</organism>
<dbReference type="AlphaFoldDB" id="A0A5D4U3H7"/>
<dbReference type="Proteomes" id="UP000324269">
    <property type="component" value="Unassembled WGS sequence"/>
</dbReference>
<dbReference type="OrthoDB" id="2938039at2"/>
<evidence type="ECO:0000256" key="1">
    <source>
        <dbReference type="SAM" id="SignalP"/>
    </source>
</evidence>
<name>A0A5D4U3H7_9BACI</name>
<dbReference type="PROSITE" id="PS51257">
    <property type="entry name" value="PROKAR_LIPOPROTEIN"/>
    <property type="match status" value="1"/>
</dbReference>
<evidence type="ECO:0000313" key="3">
    <source>
        <dbReference type="Proteomes" id="UP000324269"/>
    </source>
</evidence>
<accession>A0A5D4U3H7</accession>
<gene>
    <name evidence="2" type="ORF">FZC85_03375</name>
</gene>
<reference evidence="2 3" key="1">
    <citation type="submission" date="2019-08" db="EMBL/GenBank/DDBJ databases">
        <title>Bacillus genomes from the desert of Cuatro Cienegas, Coahuila.</title>
        <authorList>
            <person name="Olmedo-Alvarez G."/>
        </authorList>
    </citation>
    <scope>NUCLEOTIDE SEQUENCE [LARGE SCALE GENOMIC DNA]</scope>
    <source>
        <strain evidence="2 3">CH87b_3T</strain>
    </source>
</reference>
<feature type="signal peptide" evidence="1">
    <location>
        <begin position="1"/>
        <end position="21"/>
    </location>
</feature>
<feature type="chain" id="PRO_5030116744" description="Lipoprotein" evidence="1">
    <location>
        <begin position="22"/>
        <end position="116"/>
    </location>
</feature>
<comment type="caution">
    <text evidence="2">The sequence shown here is derived from an EMBL/GenBank/DDBJ whole genome shotgun (WGS) entry which is preliminary data.</text>
</comment>
<sequence length="116" mass="12790">MKRIMITLVTLITVLSLLGCADDGTGIIESEKAEAIAMEQFEKDVEEHNGSSFKKISMDDVELLSKETHFSSDSKAWEITFNYKDGLNREGIVSNSIAHYSVGPGGEIIKKSTSFK</sequence>
<proteinExistence type="predicted"/>